<dbReference type="EnsemblProtists" id="HpaT808857">
    <property type="protein sequence ID" value="HpaP808857"/>
    <property type="gene ID" value="HpaG808857"/>
</dbReference>
<name>M4BR18_HYAAE</name>
<evidence type="ECO:0000256" key="6">
    <source>
        <dbReference type="ARBA" id="ARBA00038255"/>
    </source>
</evidence>
<dbReference type="EMBL" id="JH598611">
    <property type="status" value="NOT_ANNOTATED_CDS"/>
    <property type="molecule type" value="Genomic_DNA"/>
</dbReference>
<evidence type="ECO:0000313" key="9">
    <source>
        <dbReference type="Proteomes" id="UP000011713"/>
    </source>
</evidence>
<sequence>MALLKKQEFVGAVTLLSFSIDGSLLYVGVGPTVFLYSVSSGELLSQHIVLARGILHGCDIVRLPRATSESFAGVFFGQKRVSCFTNLPQSCEAAQKIKELMTRGNPKVFSDWVFDAHLLTDDLGTSGKKKDLLVAVGLAHNLVQIWDPTSRDVLLSVQCTERCILYALAFYGCSLDELIVASGTVYQHILLWNPMEYGLDNTDTAVAPAQRLHAHEGVLFKLAWSSDARFLASVSDDRTVQLWSNNGNAKVEQLHMSRILSRAELLQSAYLPVFRAWGHSARIWDVTFWQCGVVTASEDGFAKLWNLNGHCVATLRGHVGRHVWRVAVHPSQQLVVTGGGDGAVKLWNIAHQLMSSSDAPETSEVCRTIRVPIISTEKKGGPSSHSVRNIVLSTVDDGETAFVASERGEIFRLNLISLTAKLAFVVPPSENNFIQTRTGGLSAFSIDFSGRFLLVGEVTGRVCIVEASTGNLLHAWTSQANTRVMKIWWDQEDALFISSAGGALVEWKPVIGQACDDMASVSVAISLVAVYKIPTQSSILSILVVDRSAKVRNIVGGDGHGNVYLFHRPFAPSSIDYDVDAAQPPAHMLKSVHGRELVASLLLSNARNCHLAMLSGGHDGHICSYALEDDTRSSGALTIKQLGRESIKGISTVKQLWWRQMASTDGVPQHDLMVFGFQASRAILYNASAQYCIFEVECGGWRRPHALYTRGDERQHAVPSHTLVLTPRTTEKQHVDIKVHSTLLDAHDSSGTSFFFSRCSLHDHHHGRMTTCVSFLGEERLVTAAEDNSLMLHRRRRTQHDHEKHEHLRWCGVASGIAHTTTVRALTTYPRKKFDGVEEHIVLSGGGKQRLNVWLVSGDDNALRHICGQERTGAAQDHRILGLTTFPIPRISENYRLVTACNSEGSTQLLLLDVNNAGLFELGDCRSASRKPILSCVGFQEGEADAMIAGLAVGSTDGLVTLWDLTLLLKKIGSLLVRSHSDVEQLREKLVPLISELRPSGNYLAHDMGTNCIDLVSCARSAEEGSLDVIIVSGGDDQNLNLHQLRFPSCQLLSKTRVVNASGSAIKTVSCVNAQVIFAAGYDQRVSKWNIQRNENGFELEWQGAAFSECADIAHLAVRQAPAGTADDVVVVGQGLQMLQFQRGEEHHHLTA</sequence>
<dbReference type="InParanoid" id="M4BR18"/>
<dbReference type="InterPro" id="IPR019775">
    <property type="entry name" value="WD40_repeat_CS"/>
</dbReference>
<dbReference type="PANTHER" id="PTHR14344">
    <property type="entry name" value="WD REPEAT PROTEIN"/>
    <property type="match status" value="1"/>
</dbReference>
<dbReference type="GO" id="GO:0030488">
    <property type="term" value="P:tRNA methylation"/>
    <property type="evidence" value="ECO:0007669"/>
    <property type="project" value="TreeGrafter"/>
</dbReference>
<dbReference type="SUPFAM" id="SSF50978">
    <property type="entry name" value="WD40 repeat-like"/>
    <property type="match status" value="2"/>
</dbReference>
<dbReference type="AlphaFoldDB" id="M4BR18"/>
<evidence type="ECO:0000256" key="1">
    <source>
        <dbReference type="ARBA" id="ARBA00004496"/>
    </source>
</evidence>
<dbReference type="Gene3D" id="2.130.10.10">
    <property type="entry name" value="YVTN repeat-like/Quinoprotein amine dehydrogenase"/>
    <property type="match status" value="4"/>
</dbReference>
<proteinExistence type="inferred from homology"/>
<keyword evidence="3 7" id="KW-0853">WD repeat</keyword>
<organism evidence="8 9">
    <name type="scientific">Hyaloperonospora arabidopsidis (strain Emoy2)</name>
    <name type="common">Downy mildew agent</name>
    <name type="synonym">Peronospora arabidopsidis</name>
    <dbReference type="NCBI Taxonomy" id="559515"/>
    <lineage>
        <taxon>Eukaryota</taxon>
        <taxon>Sar</taxon>
        <taxon>Stramenopiles</taxon>
        <taxon>Oomycota</taxon>
        <taxon>Peronosporomycetes</taxon>
        <taxon>Peronosporales</taxon>
        <taxon>Peronosporaceae</taxon>
        <taxon>Hyaloperonospora</taxon>
    </lineage>
</organism>
<dbReference type="Pfam" id="PF00400">
    <property type="entry name" value="WD40"/>
    <property type="match status" value="3"/>
</dbReference>
<dbReference type="HOGENOM" id="CLU_277374_0_0_1"/>
<keyword evidence="4" id="KW-0819">tRNA processing</keyword>
<feature type="repeat" description="WD" evidence="7">
    <location>
        <begin position="212"/>
        <end position="253"/>
    </location>
</feature>
<evidence type="ECO:0000313" key="8">
    <source>
        <dbReference type="EnsemblProtists" id="HpaP808857"/>
    </source>
</evidence>
<dbReference type="Proteomes" id="UP000011713">
    <property type="component" value="Unassembled WGS sequence"/>
</dbReference>
<keyword evidence="9" id="KW-1185">Reference proteome</keyword>
<dbReference type="InterPro" id="IPR036322">
    <property type="entry name" value="WD40_repeat_dom_sf"/>
</dbReference>
<evidence type="ECO:0000256" key="7">
    <source>
        <dbReference type="PROSITE-ProRule" id="PRU00221"/>
    </source>
</evidence>
<protein>
    <submittedName>
        <fullName evidence="8">Uncharacterized protein</fullName>
    </submittedName>
</protein>
<reference evidence="9" key="1">
    <citation type="journal article" date="2010" name="Science">
        <title>Signatures of adaptation to obligate biotrophy in the Hyaloperonospora arabidopsidis genome.</title>
        <authorList>
            <person name="Baxter L."/>
            <person name="Tripathy S."/>
            <person name="Ishaque N."/>
            <person name="Boot N."/>
            <person name="Cabral A."/>
            <person name="Kemen E."/>
            <person name="Thines M."/>
            <person name="Ah-Fong A."/>
            <person name="Anderson R."/>
            <person name="Badejoko W."/>
            <person name="Bittner-Eddy P."/>
            <person name="Boore J.L."/>
            <person name="Chibucos M.C."/>
            <person name="Coates M."/>
            <person name="Dehal P."/>
            <person name="Delehaunty K."/>
            <person name="Dong S."/>
            <person name="Downton P."/>
            <person name="Dumas B."/>
            <person name="Fabro G."/>
            <person name="Fronick C."/>
            <person name="Fuerstenberg S.I."/>
            <person name="Fulton L."/>
            <person name="Gaulin E."/>
            <person name="Govers F."/>
            <person name="Hughes L."/>
            <person name="Humphray S."/>
            <person name="Jiang R.H."/>
            <person name="Judelson H."/>
            <person name="Kamoun S."/>
            <person name="Kyung K."/>
            <person name="Meijer H."/>
            <person name="Minx P."/>
            <person name="Morris P."/>
            <person name="Nelson J."/>
            <person name="Phuntumart V."/>
            <person name="Qutob D."/>
            <person name="Rehmany A."/>
            <person name="Rougon-Cardoso A."/>
            <person name="Ryden P."/>
            <person name="Torto-Alalibo T."/>
            <person name="Studholme D."/>
            <person name="Wang Y."/>
            <person name="Win J."/>
            <person name="Wood J."/>
            <person name="Clifton S.W."/>
            <person name="Rogers J."/>
            <person name="Van den Ackerveken G."/>
            <person name="Jones J.D."/>
            <person name="McDowell J.M."/>
            <person name="Beynon J."/>
            <person name="Tyler B.M."/>
        </authorList>
    </citation>
    <scope>NUCLEOTIDE SEQUENCE [LARGE SCALE GENOMIC DNA]</scope>
    <source>
        <strain evidence="9">Emoy2</strain>
    </source>
</reference>
<dbReference type="InterPro" id="IPR015943">
    <property type="entry name" value="WD40/YVTN_repeat-like_dom_sf"/>
</dbReference>
<evidence type="ECO:0000256" key="2">
    <source>
        <dbReference type="ARBA" id="ARBA00022490"/>
    </source>
</evidence>
<dbReference type="PROSITE" id="PS50082">
    <property type="entry name" value="WD_REPEATS_2"/>
    <property type="match status" value="2"/>
</dbReference>
<dbReference type="STRING" id="559515.M4BR18"/>
<evidence type="ECO:0000256" key="4">
    <source>
        <dbReference type="ARBA" id="ARBA00022694"/>
    </source>
</evidence>
<dbReference type="PROSITE" id="PS50294">
    <property type="entry name" value="WD_REPEATS_REGION"/>
    <property type="match status" value="1"/>
</dbReference>
<dbReference type="VEuPathDB" id="FungiDB:HpaG808857"/>
<dbReference type="eggNOG" id="KOG0974">
    <property type="taxonomic scope" value="Eukaryota"/>
</dbReference>
<keyword evidence="5" id="KW-0677">Repeat</keyword>
<dbReference type="PANTHER" id="PTHR14344:SF3">
    <property type="entry name" value="WD REPEAT-CONTAINING PROTEIN 6"/>
    <property type="match status" value="1"/>
</dbReference>
<dbReference type="InterPro" id="IPR001680">
    <property type="entry name" value="WD40_rpt"/>
</dbReference>
<dbReference type="SMART" id="SM00320">
    <property type="entry name" value="WD40"/>
    <property type="match status" value="7"/>
</dbReference>
<reference evidence="8" key="2">
    <citation type="submission" date="2015-06" db="UniProtKB">
        <authorList>
            <consortium name="EnsemblProtists"/>
        </authorList>
    </citation>
    <scope>IDENTIFICATION</scope>
    <source>
        <strain evidence="8">Emoy2</strain>
    </source>
</reference>
<dbReference type="OMA" id="ECGGWRR"/>
<dbReference type="PROSITE" id="PS00678">
    <property type="entry name" value="WD_REPEATS_1"/>
    <property type="match status" value="1"/>
</dbReference>
<accession>M4BR18</accession>
<evidence type="ECO:0000256" key="5">
    <source>
        <dbReference type="ARBA" id="ARBA00022737"/>
    </source>
</evidence>
<feature type="repeat" description="WD" evidence="7">
    <location>
        <begin position="323"/>
        <end position="349"/>
    </location>
</feature>
<evidence type="ECO:0000256" key="3">
    <source>
        <dbReference type="ARBA" id="ARBA00022574"/>
    </source>
</evidence>
<comment type="similarity">
    <text evidence="6">Belongs to the WD repeat WDR6 family.</text>
</comment>
<dbReference type="GO" id="GO:0005737">
    <property type="term" value="C:cytoplasm"/>
    <property type="evidence" value="ECO:0007669"/>
    <property type="project" value="UniProtKB-SubCell"/>
</dbReference>
<dbReference type="InterPro" id="IPR051973">
    <property type="entry name" value="tRNA_Anticodon_Mtase-Reg"/>
</dbReference>
<comment type="subcellular location">
    <subcellularLocation>
        <location evidence="1">Cytoplasm</location>
    </subcellularLocation>
</comment>
<keyword evidence="2" id="KW-0963">Cytoplasm</keyword>